<dbReference type="AlphaFoldDB" id="A0A6V8KTW8"/>
<reference evidence="1 2" key="1">
    <citation type="submission" date="2020-03" db="EMBL/GenBank/DDBJ databases">
        <title>Whole genome shotgun sequence of Phytohabitans houttuyneae NBRC 108639.</title>
        <authorList>
            <person name="Komaki H."/>
            <person name="Tamura T."/>
        </authorList>
    </citation>
    <scope>NUCLEOTIDE SEQUENCE [LARGE SCALE GENOMIC DNA]</scope>
    <source>
        <strain evidence="1 2">NBRC 108639</strain>
    </source>
</reference>
<sequence>MPNPDRRDLPARRRGARDRWVPVTELSPMARALLSDDLGGRDVVPGHVADRVAERAEEWITHGFTVETVRAWQDLPPAAAAYLAERGSSRGCLTCPSTRFRAPLPCRCGSRSARSGFRWSGRTSCWS</sequence>
<evidence type="ECO:0000313" key="2">
    <source>
        <dbReference type="Proteomes" id="UP000482800"/>
    </source>
</evidence>
<dbReference type="Proteomes" id="UP000482800">
    <property type="component" value="Unassembled WGS sequence"/>
</dbReference>
<gene>
    <name evidence="1" type="ORF">Phou_094960</name>
</gene>
<reference evidence="1 2" key="2">
    <citation type="submission" date="2020-03" db="EMBL/GenBank/DDBJ databases">
        <authorList>
            <person name="Ichikawa N."/>
            <person name="Kimura A."/>
            <person name="Kitahashi Y."/>
            <person name="Uohara A."/>
        </authorList>
    </citation>
    <scope>NUCLEOTIDE SEQUENCE [LARGE SCALE GENOMIC DNA]</scope>
    <source>
        <strain evidence="1 2">NBRC 108639</strain>
    </source>
</reference>
<accession>A0A6V8KTW8</accession>
<evidence type="ECO:0000313" key="1">
    <source>
        <dbReference type="EMBL" id="GFJ85316.1"/>
    </source>
</evidence>
<dbReference type="EMBL" id="BLPF01000004">
    <property type="protein sequence ID" value="GFJ85316.1"/>
    <property type="molecule type" value="Genomic_DNA"/>
</dbReference>
<comment type="caution">
    <text evidence="1">The sequence shown here is derived from an EMBL/GenBank/DDBJ whole genome shotgun (WGS) entry which is preliminary data.</text>
</comment>
<name>A0A6V8KTW8_9ACTN</name>
<organism evidence="1 2">
    <name type="scientific">Phytohabitans houttuyneae</name>
    <dbReference type="NCBI Taxonomy" id="1076126"/>
    <lineage>
        <taxon>Bacteria</taxon>
        <taxon>Bacillati</taxon>
        <taxon>Actinomycetota</taxon>
        <taxon>Actinomycetes</taxon>
        <taxon>Micromonosporales</taxon>
        <taxon>Micromonosporaceae</taxon>
    </lineage>
</organism>
<protein>
    <submittedName>
        <fullName evidence="1">Uncharacterized protein</fullName>
    </submittedName>
</protein>
<keyword evidence="2" id="KW-1185">Reference proteome</keyword>
<proteinExistence type="predicted"/>